<protein>
    <submittedName>
        <fullName evidence="1">Uncharacterized protein</fullName>
    </submittedName>
</protein>
<evidence type="ECO:0000313" key="1">
    <source>
        <dbReference type="EMBL" id="EGQ17007.1"/>
    </source>
</evidence>
<gene>
    <name evidence="1" type="ORF">HMPREF9144_1522</name>
</gene>
<dbReference type="AlphaFoldDB" id="F9DIN2"/>
<name>F9DIN2_9BACT</name>
<reference evidence="1 2" key="1">
    <citation type="submission" date="2011-04" db="EMBL/GenBank/DDBJ databases">
        <authorList>
            <person name="Muzny D."/>
            <person name="Qin X."/>
            <person name="Deng J."/>
            <person name="Jiang H."/>
            <person name="Liu Y."/>
            <person name="Qu J."/>
            <person name="Song X.-Z."/>
            <person name="Zhang L."/>
            <person name="Thornton R."/>
            <person name="Coyle M."/>
            <person name="Francisco L."/>
            <person name="Jackson L."/>
            <person name="Javaid M."/>
            <person name="Korchina V."/>
            <person name="Kovar C."/>
            <person name="Mata R."/>
            <person name="Mathew T."/>
            <person name="Ngo R."/>
            <person name="Nguyen L."/>
            <person name="Nguyen N."/>
            <person name="Okwuonu G."/>
            <person name="Ongeri F."/>
            <person name="Pham C."/>
            <person name="Simmons D."/>
            <person name="Wilczek-Boney K."/>
            <person name="Hale W."/>
            <person name="Jakkamsetti A."/>
            <person name="Pham P."/>
            <person name="Ruth R."/>
            <person name="San Lucas F."/>
            <person name="Warren J."/>
            <person name="Zhang J."/>
            <person name="Zhao Z."/>
            <person name="Zhou C."/>
            <person name="Zhu D."/>
            <person name="Lee S."/>
            <person name="Bess C."/>
            <person name="Blankenburg K."/>
            <person name="Forbes L."/>
            <person name="Fu Q."/>
            <person name="Gubbala S."/>
            <person name="Hirani K."/>
            <person name="Jayaseelan J.C."/>
            <person name="Lara F."/>
            <person name="Munidasa M."/>
            <person name="Palculict T."/>
            <person name="Patil S."/>
            <person name="Pu L.-L."/>
            <person name="Saada N."/>
            <person name="Tang L."/>
            <person name="Weissenberger G."/>
            <person name="Zhu Y."/>
            <person name="Hemphill L."/>
            <person name="Shang Y."/>
            <person name="Youmans B."/>
            <person name="Ayvaz T."/>
            <person name="Ross M."/>
            <person name="Santibanez J."/>
            <person name="Aqrawi P."/>
            <person name="Gross S."/>
            <person name="Joshi V."/>
            <person name="Fowler G."/>
            <person name="Nazareth L."/>
            <person name="Reid J."/>
            <person name="Worley K."/>
            <person name="Petrosino J."/>
            <person name="Highlander S."/>
            <person name="Gibbs R."/>
        </authorList>
    </citation>
    <scope>NUCLEOTIDE SEQUENCE [LARGE SCALE GENOMIC DNA]</scope>
    <source>
        <strain evidence="1 2">ATCC 700821</strain>
    </source>
</reference>
<organism evidence="1 2">
    <name type="scientific">Prevotella pallens ATCC 700821</name>
    <dbReference type="NCBI Taxonomy" id="997353"/>
    <lineage>
        <taxon>Bacteria</taxon>
        <taxon>Pseudomonadati</taxon>
        <taxon>Bacteroidota</taxon>
        <taxon>Bacteroidia</taxon>
        <taxon>Bacteroidales</taxon>
        <taxon>Prevotellaceae</taxon>
        <taxon>Prevotella</taxon>
    </lineage>
</organism>
<comment type="caution">
    <text evidence="1">The sequence shown here is derived from an EMBL/GenBank/DDBJ whole genome shotgun (WGS) entry which is preliminary data.</text>
</comment>
<dbReference type="EMBL" id="AFPY01000087">
    <property type="protein sequence ID" value="EGQ17007.1"/>
    <property type="molecule type" value="Genomic_DNA"/>
</dbReference>
<evidence type="ECO:0000313" key="2">
    <source>
        <dbReference type="Proteomes" id="UP000004123"/>
    </source>
</evidence>
<dbReference type="Proteomes" id="UP000004123">
    <property type="component" value="Unassembled WGS sequence"/>
</dbReference>
<dbReference type="HOGENOM" id="CLU_3314823_0_0_10"/>
<proteinExistence type="predicted"/>
<sequence length="39" mass="4795">MHSVYINFVLYGKFKTTYLNEIMNRTRIENIEKIEKMIL</sequence>
<accession>F9DIN2</accession>